<keyword evidence="1" id="KW-1133">Transmembrane helix</keyword>
<protein>
    <submittedName>
        <fullName evidence="2">Uncharacterized protein</fullName>
    </submittedName>
</protein>
<dbReference type="AlphaFoldDB" id="A0A0G1DI48"/>
<accession>A0A0G1DI48</accession>
<keyword evidence="1" id="KW-0812">Transmembrane</keyword>
<evidence type="ECO:0000313" key="2">
    <source>
        <dbReference type="EMBL" id="KKS97252.1"/>
    </source>
</evidence>
<dbReference type="EMBL" id="LCFQ01000013">
    <property type="protein sequence ID" value="KKS97252.1"/>
    <property type="molecule type" value="Genomic_DNA"/>
</dbReference>
<sequence length="170" mass="19942">MKGLRNKLLLLISPGFWFMLLNTKTAVGEWMKTPLYISSKIESIFAVYNLRFVFDLKDTSIFSRLYFGKLGLVFNNMSEILNLISPKTFFVDSMVFGKWEMIPFFLFPLWFIGVYILVKTNHFVPFLVLVFTTLFAYLSGQRSVYFLFPSYLVNIYIVSFGLGYLFNEKK</sequence>
<feature type="transmembrane region" description="Helical" evidence="1">
    <location>
        <begin position="146"/>
        <end position="166"/>
    </location>
</feature>
<gene>
    <name evidence="2" type="ORF">UV74_C0013G0374</name>
</gene>
<name>A0A0G1DI48_9BACT</name>
<evidence type="ECO:0000256" key="1">
    <source>
        <dbReference type="SAM" id="Phobius"/>
    </source>
</evidence>
<feature type="transmembrane region" description="Helical" evidence="1">
    <location>
        <begin position="96"/>
        <end position="118"/>
    </location>
</feature>
<proteinExistence type="predicted"/>
<reference evidence="2 3" key="1">
    <citation type="journal article" date="2015" name="Nature">
        <title>rRNA introns, odd ribosomes, and small enigmatic genomes across a large radiation of phyla.</title>
        <authorList>
            <person name="Brown C.T."/>
            <person name="Hug L.A."/>
            <person name="Thomas B.C."/>
            <person name="Sharon I."/>
            <person name="Castelle C.J."/>
            <person name="Singh A."/>
            <person name="Wilkins M.J."/>
            <person name="Williams K.H."/>
            <person name="Banfield J.F."/>
        </authorList>
    </citation>
    <scope>NUCLEOTIDE SEQUENCE [LARGE SCALE GENOMIC DNA]</scope>
</reference>
<comment type="caution">
    <text evidence="2">The sequence shown here is derived from an EMBL/GenBank/DDBJ whole genome shotgun (WGS) entry which is preliminary data.</text>
</comment>
<dbReference type="STRING" id="1618578.UV74_C0013G0374"/>
<keyword evidence="1" id="KW-0472">Membrane</keyword>
<dbReference type="Proteomes" id="UP000034090">
    <property type="component" value="Unassembled WGS sequence"/>
</dbReference>
<evidence type="ECO:0000313" key="3">
    <source>
        <dbReference type="Proteomes" id="UP000034090"/>
    </source>
</evidence>
<organism evidence="2 3">
    <name type="scientific">Candidatus Woesebacteria bacterium GW2011_GWB1_43_14</name>
    <dbReference type="NCBI Taxonomy" id="1618578"/>
    <lineage>
        <taxon>Bacteria</taxon>
        <taxon>Candidatus Woeseibacteriota</taxon>
    </lineage>
</organism>
<feature type="transmembrane region" description="Helical" evidence="1">
    <location>
        <begin position="123"/>
        <end position="140"/>
    </location>
</feature>